<dbReference type="SMART" id="SM00862">
    <property type="entry name" value="Trans_reg_C"/>
    <property type="match status" value="1"/>
</dbReference>
<dbReference type="PANTHER" id="PTHR48111:SF40">
    <property type="entry name" value="PHOSPHATE REGULON TRANSCRIPTIONAL REGULATORY PROTEIN PHOB"/>
    <property type="match status" value="1"/>
</dbReference>
<reference evidence="6 7" key="1">
    <citation type="submission" date="2023-08" db="EMBL/GenBank/DDBJ databases">
        <title>Nocardioides seae sp. nov., a bacterium isolated from a soil.</title>
        <authorList>
            <person name="Wang X."/>
        </authorList>
    </citation>
    <scope>NUCLEOTIDE SEQUENCE [LARGE SCALE GENOMIC DNA]</scope>
    <source>
        <strain evidence="6 7">YZH12</strain>
    </source>
</reference>
<dbReference type="SUPFAM" id="SSF46894">
    <property type="entry name" value="C-terminal effector domain of the bipartite response regulators"/>
    <property type="match status" value="1"/>
</dbReference>
<dbReference type="Pfam" id="PF00486">
    <property type="entry name" value="Trans_reg_C"/>
    <property type="match status" value="1"/>
</dbReference>
<keyword evidence="3 4" id="KW-0238">DNA-binding</keyword>
<evidence type="ECO:0000256" key="3">
    <source>
        <dbReference type="ARBA" id="ARBA00023125"/>
    </source>
</evidence>
<dbReference type="PANTHER" id="PTHR48111">
    <property type="entry name" value="REGULATOR OF RPOS"/>
    <property type="match status" value="1"/>
</dbReference>
<dbReference type="Proteomes" id="UP001268542">
    <property type="component" value="Unassembled WGS sequence"/>
</dbReference>
<gene>
    <name evidence="6" type="ORF">RDV89_06455</name>
</gene>
<accession>A0ABU3PU43</accession>
<evidence type="ECO:0000259" key="5">
    <source>
        <dbReference type="PROSITE" id="PS51755"/>
    </source>
</evidence>
<dbReference type="CDD" id="cd00383">
    <property type="entry name" value="trans_reg_C"/>
    <property type="match status" value="1"/>
</dbReference>
<protein>
    <submittedName>
        <fullName evidence="6">Winged helix-turn-helix domain-containing protein</fullName>
    </submittedName>
</protein>
<dbReference type="InterPro" id="IPR001867">
    <property type="entry name" value="OmpR/PhoB-type_DNA-bd"/>
</dbReference>
<name>A0ABU3PU43_9ACTN</name>
<comment type="caution">
    <text evidence="6">The sequence shown here is derived from an EMBL/GenBank/DDBJ whole genome shotgun (WGS) entry which is preliminary data.</text>
</comment>
<dbReference type="Gene3D" id="1.10.10.10">
    <property type="entry name" value="Winged helix-like DNA-binding domain superfamily/Winged helix DNA-binding domain"/>
    <property type="match status" value="1"/>
</dbReference>
<dbReference type="InterPro" id="IPR036388">
    <property type="entry name" value="WH-like_DNA-bd_sf"/>
</dbReference>
<dbReference type="EMBL" id="JAVYII010000002">
    <property type="protein sequence ID" value="MDT9592699.1"/>
    <property type="molecule type" value="Genomic_DNA"/>
</dbReference>
<sequence>MIEVQGVRLDPALRRVWTQGTEVVLSRKEFDLLHALIARAGEIVTRDELMRTVWQTDFWTSSKTIDVHLGWLRRKIGDDSRHPHLITTIRGKGLRFERLAPGAVAAPADDSQLA</sequence>
<dbReference type="InterPro" id="IPR016032">
    <property type="entry name" value="Sig_transdc_resp-reg_C-effctor"/>
</dbReference>
<keyword evidence="2" id="KW-0902">Two-component regulatory system</keyword>
<organism evidence="6 7">
    <name type="scientific">Nocardioides imazamoxiresistens</name>
    <dbReference type="NCBI Taxonomy" id="3231893"/>
    <lineage>
        <taxon>Bacteria</taxon>
        <taxon>Bacillati</taxon>
        <taxon>Actinomycetota</taxon>
        <taxon>Actinomycetes</taxon>
        <taxon>Propionibacteriales</taxon>
        <taxon>Nocardioidaceae</taxon>
        <taxon>Nocardioides</taxon>
    </lineage>
</organism>
<evidence type="ECO:0000313" key="6">
    <source>
        <dbReference type="EMBL" id="MDT9592699.1"/>
    </source>
</evidence>
<feature type="domain" description="OmpR/PhoB-type" evidence="5">
    <location>
        <begin position="1"/>
        <end position="98"/>
    </location>
</feature>
<dbReference type="PROSITE" id="PS51755">
    <property type="entry name" value="OMPR_PHOB"/>
    <property type="match status" value="1"/>
</dbReference>
<keyword evidence="7" id="KW-1185">Reference proteome</keyword>
<dbReference type="InterPro" id="IPR039420">
    <property type="entry name" value="WalR-like"/>
</dbReference>
<dbReference type="RefSeq" id="WP_315732121.1">
    <property type="nucleotide sequence ID" value="NZ_JAVYII010000002.1"/>
</dbReference>
<feature type="DNA-binding region" description="OmpR/PhoB-type" evidence="4">
    <location>
        <begin position="1"/>
        <end position="98"/>
    </location>
</feature>
<evidence type="ECO:0000256" key="4">
    <source>
        <dbReference type="PROSITE-ProRule" id="PRU01091"/>
    </source>
</evidence>
<proteinExistence type="predicted"/>
<keyword evidence="1" id="KW-0597">Phosphoprotein</keyword>
<evidence type="ECO:0000256" key="1">
    <source>
        <dbReference type="ARBA" id="ARBA00022553"/>
    </source>
</evidence>
<evidence type="ECO:0000313" key="7">
    <source>
        <dbReference type="Proteomes" id="UP001268542"/>
    </source>
</evidence>
<evidence type="ECO:0000256" key="2">
    <source>
        <dbReference type="ARBA" id="ARBA00023012"/>
    </source>
</evidence>